<organism evidence="1 2">
    <name type="scientific">Araneus ventricosus</name>
    <name type="common">Orbweaver spider</name>
    <name type="synonym">Epeira ventricosa</name>
    <dbReference type="NCBI Taxonomy" id="182803"/>
    <lineage>
        <taxon>Eukaryota</taxon>
        <taxon>Metazoa</taxon>
        <taxon>Ecdysozoa</taxon>
        <taxon>Arthropoda</taxon>
        <taxon>Chelicerata</taxon>
        <taxon>Arachnida</taxon>
        <taxon>Araneae</taxon>
        <taxon>Araneomorphae</taxon>
        <taxon>Entelegynae</taxon>
        <taxon>Araneoidea</taxon>
        <taxon>Araneidae</taxon>
        <taxon>Araneus</taxon>
    </lineage>
</organism>
<protein>
    <submittedName>
        <fullName evidence="1">Uncharacterized protein</fullName>
    </submittedName>
</protein>
<dbReference type="EMBL" id="BGPR01009699">
    <property type="protein sequence ID" value="GBN41721.1"/>
    <property type="molecule type" value="Genomic_DNA"/>
</dbReference>
<gene>
    <name evidence="1" type="ORF">AVEN_129952_1</name>
</gene>
<dbReference type="Proteomes" id="UP000499080">
    <property type="component" value="Unassembled WGS sequence"/>
</dbReference>
<accession>A0A4Y2NQX0</accession>
<comment type="caution">
    <text evidence="1">The sequence shown here is derived from an EMBL/GenBank/DDBJ whole genome shotgun (WGS) entry which is preliminary data.</text>
</comment>
<keyword evidence="2" id="KW-1185">Reference proteome</keyword>
<reference evidence="1 2" key="1">
    <citation type="journal article" date="2019" name="Sci. Rep.">
        <title>Orb-weaving spider Araneus ventricosus genome elucidates the spidroin gene catalogue.</title>
        <authorList>
            <person name="Kono N."/>
            <person name="Nakamura H."/>
            <person name="Ohtoshi R."/>
            <person name="Moran D.A.P."/>
            <person name="Shinohara A."/>
            <person name="Yoshida Y."/>
            <person name="Fujiwara M."/>
            <person name="Mori M."/>
            <person name="Tomita M."/>
            <person name="Arakawa K."/>
        </authorList>
    </citation>
    <scope>NUCLEOTIDE SEQUENCE [LARGE SCALE GENOMIC DNA]</scope>
</reference>
<evidence type="ECO:0000313" key="2">
    <source>
        <dbReference type="Proteomes" id="UP000499080"/>
    </source>
</evidence>
<name>A0A4Y2NQX0_ARAVE</name>
<dbReference type="AlphaFoldDB" id="A0A4Y2NQX0"/>
<evidence type="ECO:0000313" key="1">
    <source>
        <dbReference type="EMBL" id="GBN41721.1"/>
    </source>
</evidence>
<proteinExistence type="predicted"/>
<sequence>MGVAWSGRLDIQPVPESITPFGLPSHKCASHQREDPLTCVTGPHTWRPSVELEFEPETLRHRSRDHSLPQAKGGEPFGGEFAALAYSGRYVLSVRLENSALQVVSLTAVAIATGYVREDPFRIRGIRRKSGFYFILGASLWLQKEYIIRELLPTENGLLLR</sequence>